<dbReference type="AlphaFoldDB" id="A0A8C1DN91"/>
<dbReference type="SUPFAM" id="SSF57567">
    <property type="entry name" value="Serine protease inhibitors"/>
    <property type="match status" value="1"/>
</dbReference>
<sequence>MNIKLDHKVKCYQNVFTLKSTVILCFFCQVDGLWFYLPFDHHDGRVKVRQSGYAALLETDFGLRVSFIWGWRVDLHLPSSYYGVVCGLCGNFNGNGGDELRDPAGNLLPSLYQWAKSWRAEDSVTSVCHDGCETDCPVCPPDQRALYETDAFCGVLTSIGQNVFGACHAKVNPQAFQQSCVYDLCFNNGDQKLLCQALDTYVHQCRQEGVIITDWRERFNCSMSCPPNSYYVACASTCPATCPYPNQQPKCSDTCVEACECDSGFVPSAGDCDSHQSMWLLLRRCLLSGLMSCFYEGQTFWANEQCHRLCVCDRNLSAVVCRNSSCAVHESCTAVNGSRSCRPVSHPAVCTGLVDPHYRTFDGFHFDFQGTCVYQLAALCIDNTSLVPFNVTVKNDHRLSHAVSFTHTVNVTVNGFTITLTREHPYRLLFGGQLAELPFWIQDVFIVLHSGNFALVKTNFGPQVTFDWSNVVSVTLPSNYSGAVCGLCGNFNGVVQDDFTMHNGMIAPNASSLGQSWQVAAAPGCSSAGCLGAGCSTCNATQRENAQCYCETITNRTGPFRECHKQIVPGSYLEDCIFDTCHFQGHQAVLCDAVAAYTSACQSQNITVHPWRSTTFCRLTFKAHVFICSLRYVIELEDGW</sequence>
<dbReference type="SMART" id="SM00832">
    <property type="entry name" value="C8"/>
    <property type="match status" value="2"/>
</dbReference>
<evidence type="ECO:0000259" key="3">
    <source>
        <dbReference type="PROSITE" id="PS51233"/>
    </source>
</evidence>
<dbReference type="CDD" id="cd19941">
    <property type="entry name" value="TIL"/>
    <property type="match status" value="1"/>
</dbReference>
<feature type="domain" description="VWFD" evidence="3">
    <location>
        <begin position="348"/>
        <end position="526"/>
    </location>
</feature>
<dbReference type="Pfam" id="PF00094">
    <property type="entry name" value="VWD"/>
    <property type="match status" value="2"/>
</dbReference>
<evidence type="ECO:0000313" key="4">
    <source>
        <dbReference type="Ensembl" id="ENSCCRP00000064751.2"/>
    </source>
</evidence>
<dbReference type="InterPro" id="IPR036084">
    <property type="entry name" value="Ser_inhib-like_sf"/>
</dbReference>
<dbReference type="Pfam" id="PF01826">
    <property type="entry name" value="TIL"/>
    <property type="match status" value="1"/>
</dbReference>
<dbReference type="SMART" id="SM00216">
    <property type="entry name" value="VWD"/>
    <property type="match status" value="1"/>
</dbReference>
<evidence type="ECO:0000256" key="1">
    <source>
        <dbReference type="ARBA" id="ARBA00023157"/>
    </source>
</evidence>
<keyword evidence="1" id="KW-1015">Disulfide bond</keyword>
<dbReference type="PROSITE" id="PS51233">
    <property type="entry name" value="VWFD"/>
    <property type="match status" value="2"/>
</dbReference>
<dbReference type="InterPro" id="IPR001846">
    <property type="entry name" value="VWF_type-D"/>
</dbReference>
<keyword evidence="2" id="KW-0325">Glycoprotein</keyword>
<evidence type="ECO:0000313" key="5">
    <source>
        <dbReference type="Proteomes" id="UP001108240"/>
    </source>
</evidence>
<dbReference type="Proteomes" id="UP001108240">
    <property type="component" value="Unplaced"/>
</dbReference>
<name>A0A8C1DN91_CYPCA</name>
<accession>A0A8C1DN91</accession>
<dbReference type="GeneTree" id="ENSGT00950000183155"/>
<dbReference type="PANTHER" id="PTHR11339:SF373">
    <property type="entry name" value="VWFD DOMAIN-CONTAINING PROTEIN"/>
    <property type="match status" value="1"/>
</dbReference>
<proteinExistence type="predicted"/>
<reference evidence="4" key="1">
    <citation type="submission" date="2025-08" db="UniProtKB">
        <authorList>
            <consortium name="Ensembl"/>
        </authorList>
    </citation>
    <scope>IDENTIFICATION</scope>
</reference>
<protein>
    <recommendedName>
        <fullName evidence="3">VWFD domain-containing protein</fullName>
    </recommendedName>
</protein>
<dbReference type="PANTHER" id="PTHR11339">
    <property type="entry name" value="EXTRACELLULAR MATRIX GLYCOPROTEIN RELATED"/>
    <property type="match status" value="1"/>
</dbReference>
<dbReference type="GO" id="GO:0005615">
    <property type="term" value="C:extracellular space"/>
    <property type="evidence" value="ECO:0007669"/>
    <property type="project" value="TreeGrafter"/>
</dbReference>
<dbReference type="GO" id="GO:0031012">
    <property type="term" value="C:extracellular matrix"/>
    <property type="evidence" value="ECO:0007669"/>
    <property type="project" value="TreeGrafter"/>
</dbReference>
<dbReference type="Pfam" id="PF08742">
    <property type="entry name" value="C8"/>
    <property type="match status" value="2"/>
</dbReference>
<dbReference type="Gene3D" id="2.10.25.10">
    <property type="entry name" value="Laminin"/>
    <property type="match status" value="1"/>
</dbReference>
<organism evidence="4 5">
    <name type="scientific">Cyprinus carpio carpio</name>
    <dbReference type="NCBI Taxonomy" id="630221"/>
    <lineage>
        <taxon>Eukaryota</taxon>
        <taxon>Metazoa</taxon>
        <taxon>Chordata</taxon>
        <taxon>Craniata</taxon>
        <taxon>Vertebrata</taxon>
        <taxon>Euteleostomi</taxon>
        <taxon>Actinopterygii</taxon>
        <taxon>Neopterygii</taxon>
        <taxon>Teleostei</taxon>
        <taxon>Ostariophysi</taxon>
        <taxon>Cypriniformes</taxon>
        <taxon>Cyprinidae</taxon>
        <taxon>Cyprininae</taxon>
        <taxon>Cyprinus</taxon>
    </lineage>
</organism>
<dbReference type="InterPro" id="IPR002919">
    <property type="entry name" value="TIL_dom"/>
</dbReference>
<dbReference type="Ensembl" id="ENSCCRT00000070188.2">
    <property type="protein sequence ID" value="ENSCCRP00000064751.2"/>
    <property type="gene ID" value="ENSCCRG00000034853.2"/>
</dbReference>
<reference evidence="4" key="2">
    <citation type="submission" date="2025-09" db="UniProtKB">
        <authorList>
            <consortium name="Ensembl"/>
        </authorList>
    </citation>
    <scope>IDENTIFICATION</scope>
</reference>
<dbReference type="OMA" id="RECHAIK"/>
<evidence type="ECO:0000256" key="2">
    <source>
        <dbReference type="ARBA" id="ARBA00023180"/>
    </source>
</evidence>
<keyword evidence="5" id="KW-1185">Reference proteome</keyword>
<dbReference type="InterPro" id="IPR050780">
    <property type="entry name" value="Mucin_vWF_Thrombospondin_sf"/>
</dbReference>
<dbReference type="InterPro" id="IPR014853">
    <property type="entry name" value="VWF/SSPO/ZAN-like_Cys-rich_dom"/>
</dbReference>
<feature type="domain" description="VWFD" evidence="3">
    <location>
        <begin position="1"/>
        <end position="129"/>
    </location>
</feature>